<dbReference type="SUPFAM" id="SSF56784">
    <property type="entry name" value="HAD-like"/>
    <property type="match status" value="1"/>
</dbReference>
<name>A0ABQ3DYL3_9HYPH</name>
<gene>
    <name evidence="1" type="ORF">GCM10007094_01550</name>
</gene>
<accession>A0ABQ3DYL3</accession>
<dbReference type="InterPro" id="IPR006439">
    <property type="entry name" value="HAD-SF_hydro_IA"/>
</dbReference>
<reference evidence="2" key="1">
    <citation type="journal article" date="2019" name="Int. J. Syst. Evol. Microbiol.">
        <title>The Global Catalogue of Microorganisms (GCM) 10K type strain sequencing project: providing services to taxonomists for standard genome sequencing and annotation.</title>
        <authorList>
            <consortium name="The Broad Institute Genomics Platform"/>
            <consortium name="The Broad Institute Genome Sequencing Center for Infectious Disease"/>
            <person name="Wu L."/>
            <person name="Ma J."/>
        </authorList>
    </citation>
    <scope>NUCLEOTIDE SEQUENCE [LARGE SCALE GENOMIC DNA]</scope>
    <source>
        <strain evidence="2">KCTC 12861</strain>
    </source>
</reference>
<organism evidence="1 2">
    <name type="scientific">Pseudovibrio japonicus</name>
    <dbReference type="NCBI Taxonomy" id="366534"/>
    <lineage>
        <taxon>Bacteria</taxon>
        <taxon>Pseudomonadati</taxon>
        <taxon>Pseudomonadota</taxon>
        <taxon>Alphaproteobacteria</taxon>
        <taxon>Hyphomicrobiales</taxon>
        <taxon>Stappiaceae</taxon>
        <taxon>Pseudovibrio</taxon>
    </lineage>
</organism>
<sequence>MGYKDRVEAVFSSCRMGVLKPSVAFFQYIIQSLNVPAERMLLIDDRVANVRAAQDLGWKAFYFTPNTRSQIIKALGKL</sequence>
<evidence type="ECO:0000313" key="2">
    <source>
        <dbReference type="Proteomes" id="UP000637980"/>
    </source>
</evidence>
<dbReference type="Gene3D" id="3.40.50.1000">
    <property type="entry name" value="HAD superfamily/HAD-like"/>
    <property type="match status" value="1"/>
</dbReference>
<protein>
    <submittedName>
        <fullName evidence="1">Uncharacterized protein</fullName>
    </submittedName>
</protein>
<dbReference type="PANTHER" id="PTHR43611">
    <property type="entry name" value="ALPHA-D-GLUCOSE 1-PHOSPHATE PHOSPHATASE"/>
    <property type="match status" value="1"/>
</dbReference>
<dbReference type="EMBL" id="BMXE01000001">
    <property type="protein sequence ID" value="GHB17671.1"/>
    <property type="molecule type" value="Genomic_DNA"/>
</dbReference>
<dbReference type="InterPro" id="IPR023214">
    <property type="entry name" value="HAD_sf"/>
</dbReference>
<dbReference type="Pfam" id="PF00702">
    <property type="entry name" value="Hydrolase"/>
    <property type="match status" value="1"/>
</dbReference>
<dbReference type="RefSeq" id="WP_209008738.1">
    <property type="nucleotide sequence ID" value="NZ_BMXE01000001.1"/>
</dbReference>
<dbReference type="PANTHER" id="PTHR43611:SF3">
    <property type="entry name" value="FLAVIN MONONUCLEOTIDE HYDROLASE 1, CHLOROPLATIC"/>
    <property type="match status" value="1"/>
</dbReference>
<evidence type="ECO:0000313" key="1">
    <source>
        <dbReference type="EMBL" id="GHB17671.1"/>
    </source>
</evidence>
<dbReference type="NCBIfam" id="TIGR01509">
    <property type="entry name" value="HAD-SF-IA-v3"/>
    <property type="match status" value="1"/>
</dbReference>
<keyword evidence="2" id="KW-1185">Reference proteome</keyword>
<dbReference type="InterPro" id="IPR036412">
    <property type="entry name" value="HAD-like_sf"/>
</dbReference>
<dbReference type="Proteomes" id="UP000637980">
    <property type="component" value="Unassembled WGS sequence"/>
</dbReference>
<proteinExistence type="predicted"/>
<comment type="caution">
    <text evidence="1">The sequence shown here is derived from an EMBL/GenBank/DDBJ whole genome shotgun (WGS) entry which is preliminary data.</text>
</comment>